<accession>A0A6A5U545</accession>
<proteinExistence type="predicted"/>
<sequence length="76" mass="8596">MKGKTLPFCYPTQRRCTKPPFVLPIDHDTSHSFPSDFAAYIPIVVVVSALVTRLPCDDAHRHRAFTVKARLAMRLS</sequence>
<reference evidence="2" key="1">
    <citation type="journal article" date="2020" name="Stud. Mycol.">
        <title>101 Dothideomycetes genomes: a test case for predicting lifestyles and emergence of pathogens.</title>
        <authorList>
            <person name="Haridas S."/>
            <person name="Albert R."/>
            <person name="Binder M."/>
            <person name="Bloem J."/>
            <person name="Labutti K."/>
            <person name="Salamov A."/>
            <person name="Andreopoulos B."/>
            <person name="Baker S."/>
            <person name="Barry K."/>
            <person name="Bills G."/>
            <person name="Bluhm B."/>
            <person name="Cannon C."/>
            <person name="Castanera R."/>
            <person name="Culley D."/>
            <person name="Daum C."/>
            <person name="Ezra D."/>
            <person name="Gonzalez J."/>
            <person name="Henrissat B."/>
            <person name="Kuo A."/>
            <person name="Liang C."/>
            <person name="Lipzen A."/>
            <person name="Lutzoni F."/>
            <person name="Magnuson J."/>
            <person name="Mondo S."/>
            <person name="Nolan M."/>
            <person name="Ohm R."/>
            <person name="Pangilinan J."/>
            <person name="Park H.-J."/>
            <person name="Ramirez L."/>
            <person name="Alfaro M."/>
            <person name="Sun H."/>
            <person name="Tritt A."/>
            <person name="Yoshinaga Y."/>
            <person name="Zwiers L.-H."/>
            <person name="Turgeon B."/>
            <person name="Goodwin S."/>
            <person name="Spatafora J."/>
            <person name="Crous P."/>
            <person name="Grigoriev I."/>
        </authorList>
    </citation>
    <scope>NUCLEOTIDE SEQUENCE</scope>
    <source>
        <strain evidence="2">CBS 675.92</strain>
    </source>
</reference>
<evidence type="ECO:0000256" key="1">
    <source>
        <dbReference type="SAM" id="Phobius"/>
    </source>
</evidence>
<keyword evidence="1" id="KW-1133">Transmembrane helix</keyword>
<evidence type="ECO:0000313" key="3">
    <source>
        <dbReference type="Proteomes" id="UP000800035"/>
    </source>
</evidence>
<dbReference type="EMBL" id="ML976985">
    <property type="protein sequence ID" value="KAF1959440.1"/>
    <property type="molecule type" value="Genomic_DNA"/>
</dbReference>
<keyword evidence="1" id="KW-0472">Membrane</keyword>
<dbReference type="Proteomes" id="UP000800035">
    <property type="component" value="Unassembled WGS sequence"/>
</dbReference>
<name>A0A6A5U545_9PLEO</name>
<organism evidence="2 3">
    <name type="scientific">Byssothecium circinans</name>
    <dbReference type="NCBI Taxonomy" id="147558"/>
    <lineage>
        <taxon>Eukaryota</taxon>
        <taxon>Fungi</taxon>
        <taxon>Dikarya</taxon>
        <taxon>Ascomycota</taxon>
        <taxon>Pezizomycotina</taxon>
        <taxon>Dothideomycetes</taxon>
        <taxon>Pleosporomycetidae</taxon>
        <taxon>Pleosporales</taxon>
        <taxon>Massarineae</taxon>
        <taxon>Massarinaceae</taxon>
        <taxon>Byssothecium</taxon>
    </lineage>
</organism>
<feature type="transmembrane region" description="Helical" evidence="1">
    <location>
        <begin position="37"/>
        <end position="56"/>
    </location>
</feature>
<dbReference type="AlphaFoldDB" id="A0A6A5U545"/>
<gene>
    <name evidence="2" type="ORF">CC80DRAFT_327213</name>
</gene>
<keyword evidence="1" id="KW-0812">Transmembrane</keyword>
<protein>
    <submittedName>
        <fullName evidence="2">Uncharacterized protein</fullName>
    </submittedName>
</protein>
<keyword evidence="3" id="KW-1185">Reference proteome</keyword>
<evidence type="ECO:0000313" key="2">
    <source>
        <dbReference type="EMBL" id="KAF1959440.1"/>
    </source>
</evidence>